<comment type="cofactor">
    <cofactor evidence="4">
        <name>FAD</name>
        <dbReference type="ChEBI" id="CHEBI:57692"/>
    </cofactor>
    <text evidence="4">Binds 1 FAD per subunit.</text>
</comment>
<evidence type="ECO:0000313" key="8">
    <source>
        <dbReference type="EMBL" id="MST73326.1"/>
    </source>
</evidence>
<feature type="binding site" evidence="4">
    <location>
        <position position="112"/>
    </location>
    <ligand>
        <name>FAD</name>
        <dbReference type="ChEBI" id="CHEBI:57692"/>
    </ligand>
</feature>
<dbReference type="EMBL" id="VUNC01000008">
    <property type="protein sequence ID" value="MST73326.1"/>
    <property type="molecule type" value="Genomic_DNA"/>
</dbReference>
<gene>
    <name evidence="8" type="ORF">FYJ68_09455</name>
</gene>
<dbReference type="AlphaFoldDB" id="A0A6N7XTF4"/>
<dbReference type="SUPFAM" id="SSF51905">
    <property type="entry name" value="FAD/NAD(P)-binding domain"/>
    <property type="match status" value="1"/>
</dbReference>
<dbReference type="GO" id="GO:0000166">
    <property type="term" value="F:nucleotide binding"/>
    <property type="evidence" value="ECO:0007669"/>
    <property type="project" value="UniProtKB-KW"/>
</dbReference>
<dbReference type="InterPro" id="IPR016156">
    <property type="entry name" value="FAD/NAD-linked_Rdtase_dimer_sf"/>
</dbReference>
<feature type="domain" description="FAD/NAD(P)-binding" evidence="7">
    <location>
        <begin position="4"/>
        <end position="313"/>
    </location>
</feature>
<comment type="similarity">
    <text evidence="1">Belongs to the class-I pyridine nucleotide-disulfide oxidoreductase family.</text>
</comment>
<feature type="binding site" evidence="4">
    <location>
        <position position="258"/>
    </location>
    <ligand>
        <name>NAD(+)</name>
        <dbReference type="ChEBI" id="CHEBI:57540"/>
    </ligand>
</feature>
<comment type="caution">
    <text evidence="8">The sequence shown here is derived from an EMBL/GenBank/DDBJ whole genome shotgun (WGS) entry which is preliminary data.</text>
</comment>
<keyword evidence="4" id="KW-0520">NAD</keyword>
<feature type="binding site" evidence="4">
    <location>
        <position position="298"/>
    </location>
    <ligand>
        <name>FAD</name>
        <dbReference type="ChEBI" id="CHEBI:57692"/>
    </ligand>
</feature>
<dbReference type="Pfam" id="PF02852">
    <property type="entry name" value="Pyr_redox_dim"/>
    <property type="match status" value="1"/>
</dbReference>
<dbReference type="PRINTS" id="PR00411">
    <property type="entry name" value="PNDRDTASEI"/>
</dbReference>
<dbReference type="InterPro" id="IPR023753">
    <property type="entry name" value="FAD/NAD-binding_dom"/>
</dbReference>
<evidence type="ECO:0000256" key="1">
    <source>
        <dbReference type="ARBA" id="ARBA00007532"/>
    </source>
</evidence>
<feature type="disulfide bond" description="Redox-active" evidence="5">
    <location>
        <begin position="41"/>
        <end position="46"/>
    </location>
</feature>
<feature type="binding site" evidence="4">
    <location>
        <begin position="171"/>
        <end position="178"/>
    </location>
    <ligand>
        <name>NAD(+)</name>
        <dbReference type="ChEBI" id="CHEBI:57540"/>
    </ligand>
</feature>
<sequence>MYDYDVLFVGAGHASWHAALILLKAGKRVAFVEEGVVGGTCTNYGCNAKILLDTPFELIDGLERYRGLGVDDVPTVDWARLMAYKKQVISPLNQVMEGMFSKSGMEVLHGHGRLVDAHTVDVDGKRVTSDYLVLGTGERPMRQDIPGKELVHDSRDFLDVESFPRRIAFVGGGIISMEFASIAAKMGSQVKVIQRGDRVLRMYPERYVDRVVAKMEGEGVEFLFNQSVASVQRDGEAYLVNLADGDSFQTDYVLEATGRTPNVEGLGLEDVGVEFSARGIAVDDHMRTSVPNIYASGDCVCKRIPKLTPTATFESNYIATQILGLNPNPISYPAIPNLVFTLPRISQVGVTLAQAEAEPDEYRIEVVEYGKRLLFEAKNEADAEFSFVFDGDGYLVGAAFYGQDAGVWADLATMIINRRTTATELGSMIFTFPTESQGLLSLLIPLLPQK</sequence>
<evidence type="ECO:0000259" key="7">
    <source>
        <dbReference type="Pfam" id="PF07992"/>
    </source>
</evidence>
<keyword evidence="9" id="KW-1185">Reference proteome</keyword>
<dbReference type="Pfam" id="PF07992">
    <property type="entry name" value="Pyr_redox_2"/>
    <property type="match status" value="1"/>
</dbReference>
<protein>
    <submittedName>
        <fullName evidence="8">NAD(P)/FAD-dependent oxidoreductase</fullName>
    </submittedName>
</protein>
<dbReference type="PANTHER" id="PTHR43014">
    <property type="entry name" value="MERCURIC REDUCTASE"/>
    <property type="match status" value="1"/>
</dbReference>
<reference evidence="8 9" key="1">
    <citation type="submission" date="2019-08" db="EMBL/GenBank/DDBJ databases">
        <title>In-depth cultivation of the pig gut microbiome towards novel bacterial diversity and tailored functional studies.</title>
        <authorList>
            <person name="Wylensek D."/>
            <person name="Hitch T.C.A."/>
            <person name="Clavel T."/>
        </authorList>
    </citation>
    <scope>NUCLEOTIDE SEQUENCE [LARGE SCALE GENOMIC DNA]</scope>
    <source>
        <strain evidence="8 9">CA-Schmier-601-WT-1</strain>
    </source>
</reference>
<dbReference type="Proteomes" id="UP000469325">
    <property type="component" value="Unassembled WGS sequence"/>
</dbReference>
<evidence type="ECO:0000256" key="4">
    <source>
        <dbReference type="PIRSR" id="PIRSR000350-3"/>
    </source>
</evidence>
<dbReference type="GO" id="GO:0016491">
    <property type="term" value="F:oxidoreductase activity"/>
    <property type="evidence" value="ECO:0007669"/>
    <property type="project" value="InterPro"/>
</dbReference>
<accession>A0A6N7XTF4</accession>
<dbReference type="InterPro" id="IPR004099">
    <property type="entry name" value="Pyr_nucl-diS_OxRdtase_dimer"/>
</dbReference>
<evidence type="ECO:0000313" key="9">
    <source>
        <dbReference type="Proteomes" id="UP000469325"/>
    </source>
</evidence>
<evidence type="ECO:0000259" key="6">
    <source>
        <dbReference type="Pfam" id="PF02852"/>
    </source>
</evidence>
<dbReference type="SUPFAM" id="SSF55424">
    <property type="entry name" value="FAD/NAD-linked reductases, dimerisation (C-terminal) domain"/>
    <property type="match status" value="1"/>
</dbReference>
<dbReference type="PANTHER" id="PTHR43014:SF5">
    <property type="entry name" value="GLUTATHIONE REDUCTASE (NADPH)"/>
    <property type="match status" value="1"/>
</dbReference>
<dbReference type="PRINTS" id="PR00368">
    <property type="entry name" value="FADPNR"/>
</dbReference>
<dbReference type="InterPro" id="IPR036188">
    <property type="entry name" value="FAD/NAD-bd_sf"/>
</dbReference>
<keyword evidence="4" id="KW-0547">Nucleotide-binding</keyword>
<evidence type="ECO:0000256" key="2">
    <source>
        <dbReference type="ARBA" id="ARBA00022630"/>
    </source>
</evidence>
<evidence type="ECO:0000256" key="3">
    <source>
        <dbReference type="ARBA" id="ARBA00022827"/>
    </source>
</evidence>
<dbReference type="Gene3D" id="3.30.390.30">
    <property type="match status" value="1"/>
</dbReference>
<keyword evidence="2" id="KW-0285">Flavoprotein</keyword>
<dbReference type="PIRSF" id="PIRSF000350">
    <property type="entry name" value="Mercury_reductase_MerA"/>
    <property type="match status" value="1"/>
</dbReference>
<proteinExistence type="inferred from homology"/>
<dbReference type="Gene3D" id="3.50.50.60">
    <property type="entry name" value="FAD/NAD(P)-binding domain"/>
    <property type="match status" value="2"/>
</dbReference>
<organism evidence="8 9">
    <name type="scientific">Olsenella porci</name>
    <dbReference type="NCBI Taxonomy" id="2652279"/>
    <lineage>
        <taxon>Bacteria</taxon>
        <taxon>Bacillati</taxon>
        <taxon>Actinomycetota</taxon>
        <taxon>Coriobacteriia</taxon>
        <taxon>Coriobacteriales</taxon>
        <taxon>Atopobiaceae</taxon>
        <taxon>Olsenella</taxon>
    </lineage>
</organism>
<evidence type="ECO:0000256" key="5">
    <source>
        <dbReference type="PIRSR" id="PIRSR000350-4"/>
    </source>
</evidence>
<dbReference type="RefSeq" id="WP_154436047.1">
    <property type="nucleotide sequence ID" value="NZ_VUNC01000008.1"/>
</dbReference>
<dbReference type="InterPro" id="IPR001100">
    <property type="entry name" value="Pyr_nuc-diS_OxRdtase"/>
</dbReference>
<name>A0A6N7XTF4_9ACTN</name>
<keyword evidence="3 4" id="KW-0274">FAD</keyword>
<feature type="domain" description="Pyridine nucleotide-disulphide oxidoreductase dimerisation" evidence="6">
    <location>
        <begin position="335"/>
        <end position="436"/>
    </location>
</feature>